<keyword evidence="1" id="KW-0175">Coiled coil</keyword>
<dbReference type="OrthoDB" id="9955614at2"/>
<dbReference type="HOGENOM" id="CLU_1666902_0_0_7"/>
<dbReference type="RefSeq" id="WP_040202816.1">
    <property type="nucleotide sequence ID" value="NZ_CP010312.1"/>
</dbReference>
<geneLocation type="plasmid" evidence="2 3">
    <name>pGSUB1</name>
</geneLocation>
<dbReference type="AlphaFoldDB" id="A0A0B5FJ30"/>
<reference evidence="2 3" key="1">
    <citation type="journal article" date="2015" name="Genome Announc.">
        <title>Genomes of Geoalkalibacter ferrihydriticus Z-0531T and Geoalkalibacter subterraneus Red1T, Two Haloalkaliphilic Metal-Reducing Deltaproteobacteria.</title>
        <authorList>
            <person name="Badalamenti J.P."/>
            <person name="Krajmalnik-Brown R."/>
            <person name="Torres C.I."/>
            <person name="Bond D.R."/>
        </authorList>
    </citation>
    <scope>NUCLEOTIDE SEQUENCE [LARGE SCALE GENOMIC DNA]</scope>
    <source>
        <strain evidence="2 3">Red1</strain>
        <plasmid evidence="3">Plasmid pGSUB1</plasmid>
    </source>
</reference>
<name>A0A0B5FJ30_9BACT</name>
<gene>
    <name evidence="2" type="ORF">GSUB_16975</name>
</gene>
<dbReference type="EMBL" id="CP010312">
    <property type="protein sequence ID" value="AJF08187.1"/>
    <property type="molecule type" value="Genomic_DNA"/>
</dbReference>
<keyword evidence="3" id="KW-1185">Reference proteome</keyword>
<dbReference type="InterPro" id="IPR045809">
    <property type="entry name" value="MobI"/>
</dbReference>
<dbReference type="Pfam" id="PF19456">
    <property type="entry name" value="MobI"/>
    <property type="match status" value="1"/>
</dbReference>
<feature type="coiled-coil region" evidence="1">
    <location>
        <begin position="131"/>
        <end position="158"/>
    </location>
</feature>
<evidence type="ECO:0000313" key="3">
    <source>
        <dbReference type="Proteomes" id="UP000035036"/>
    </source>
</evidence>
<organism evidence="2 3">
    <name type="scientific">Geoalkalibacter subterraneus</name>
    <dbReference type="NCBI Taxonomy" id="483547"/>
    <lineage>
        <taxon>Bacteria</taxon>
        <taxon>Pseudomonadati</taxon>
        <taxon>Thermodesulfobacteriota</taxon>
        <taxon>Desulfuromonadia</taxon>
        <taxon>Desulfuromonadales</taxon>
        <taxon>Geoalkalibacteraceae</taxon>
        <taxon>Geoalkalibacter</taxon>
    </lineage>
</organism>
<dbReference type="Proteomes" id="UP000035036">
    <property type="component" value="Plasmid pGSUB1"/>
</dbReference>
<sequence length="158" mass="18697">MDSKRARIKKDIEDCIEDLYENARVKVDRFWKENMAEENKQDKNNRSRIGVRTRYRNGTLTIDWFFNSFVKGLNEQGKDEWKVFSTQIKKPAGKTMYSEGPLKKHCRDWEMERVLEYEKEFAVIRTDFAGLSKARSALKTSERQMAKLQADKQETTEG</sequence>
<dbReference type="KEGG" id="gsb:GSUB_16975"/>
<protein>
    <submittedName>
        <fullName evidence="2">Uncharacterized protein</fullName>
    </submittedName>
</protein>
<accession>A0A0B5FJ30</accession>
<evidence type="ECO:0000313" key="2">
    <source>
        <dbReference type="EMBL" id="AJF08187.1"/>
    </source>
</evidence>
<keyword evidence="2" id="KW-0614">Plasmid</keyword>
<proteinExistence type="predicted"/>
<evidence type="ECO:0000256" key="1">
    <source>
        <dbReference type="SAM" id="Coils"/>
    </source>
</evidence>